<proteinExistence type="predicted"/>
<organism evidence="3 4">
    <name type="scientific">Gelidibacter salicanalis</name>
    <dbReference type="NCBI Taxonomy" id="291193"/>
    <lineage>
        <taxon>Bacteria</taxon>
        <taxon>Pseudomonadati</taxon>
        <taxon>Bacteroidota</taxon>
        <taxon>Flavobacteriia</taxon>
        <taxon>Flavobacteriales</taxon>
        <taxon>Flavobacteriaceae</taxon>
        <taxon>Gelidibacter</taxon>
    </lineage>
</organism>
<gene>
    <name evidence="3" type="ORF">ES711_03105</name>
</gene>
<sequence>MKGLALLFTAMFLIGISVHATTTNLTKDNSYSNGLKKGNGNSFIFTEGGIEFSVFPDGQFDFYAPHFGPDPHVFMNAARMPFSFNSGYDYGPYVQYDDYGAIVQIENIPIYYDYYGRITKAGNINIHYNSYGHVRRVGQLHVYYDRHHRFSHYSGYINSYNRVYVPRPWHHYYVVPAYDYRVVYVQPYRQYYTPVRHHYYRPYANNYRAPIKYTPQPRPYVNSSGRRNAVASNATDSDRYFQEASPRRSTSTASRGSNAMTPNTTATRNINATTTNNSSRNIQSARASANTEGSRRGAETNSTQNTKYSNRSVNTQEVRPIENTTEINTAIRGASRPNTKTRSIANRDRINIPATSEPSRSLDSRSNQNNSAERKLNAAPSRTNNRAESTSRTTNASQQNSRRITTADRQVSSTRSGTTRGREK</sequence>
<feature type="compositionally biased region" description="Low complexity" evidence="1">
    <location>
        <begin position="247"/>
        <end position="282"/>
    </location>
</feature>
<comment type="caution">
    <text evidence="3">The sequence shown here is derived from an EMBL/GenBank/DDBJ whole genome shotgun (WGS) entry which is preliminary data.</text>
</comment>
<feature type="compositionally biased region" description="Polar residues" evidence="1">
    <location>
        <begin position="283"/>
        <end position="292"/>
    </location>
</feature>
<name>A0A5C7ARE4_9FLAO</name>
<dbReference type="Proteomes" id="UP000321734">
    <property type="component" value="Unassembled WGS sequence"/>
</dbReference>
<evidence type="ECO:0000313" key="4">
    <source>
        <dbReference type="Proteomes" id="UP000321734"/>
    </source>
</evidence>
<protein>
    <submittedName>
        <fullName evidence="3">Uncharacterized protein</fullName>
    </submittedName>
</protein>
<dbReference type="AlphaFoldDB" id="A0A5C7ARE4"/>
<evidence type="ECO:0000256" key="1">
    <source>
        <dbReference type="SAM" id="MobiDB-lite"/>
    </source>
</evidence>
<dbReference type="OrthoDB" id="750023at2"/>
<feature type="compositionally biased region" description="Polar residues" evidence="1">
    <location>
        <begin position="299"/>
        <end position="328"/>
    </location>
</feature>
<reference evidence="3 4" key="1">
    <citation type="submission" date="2019-08" db="EMBL/GenBank/DDBJ databases">
        <title>Genome sequence of Gelidibacter salicanalis IC162T.</title>
        <authorList>
            <person name="Bowman J.P."/>
        </authorList>
    </citation>
    <scope>NUCLEOTIDE SEQUENCE [LARGE SCALE GENOMIC DNA]</scope>
    <source>
        <strain evidence="3 4">IC162</strain>
    </source>
</reference>
<keyword evidence="2" id="KW-0732">Signal</keyword>
<feature type="compositionally biased region" description="Polar residues" evidence="1">
    <location>
        <begin position="353"/>
        <end position="371"/>
    </location>
</feature>
<feature type="compositionally biased region" description="Polar residues" evidence="1">
    <location>
        <begin position="221"/>
        <end position="235"/>
    </location>
</feature>
<dbReference type="EMBL" id="VORX01000001">
    <property type="protein sequence ID" value="TXE10907.1"/>
    <property type="molecule type" value="Genomic_DNA"/>
</dbReference>
<accession>A0A5C7ARE4</accession>
<evidence type="ECO:0000256" key="2">
    <source>
        <dbReference type="SAM" id="SignalP"/>
    </source>
</evidence>
<feature type="compositionally biased region" description="Polar residues" evidence="1">
    <location>
        <begin position="380"/>
        <end position="424"/>
    </location>
</feature>
<evidence type="ECO:0000313" key="3">
    <source>
        <dbReference type="EMBL" id="TXE10907.1"/>
    </source>
</evidence>
<feature type="signal peptide" evidence="2">
    <location>
        <begin position="1"/>
        <end position="20"/>
    </location>
</feature>
<dbReference type="RefSeq" id="WP_146889770.1">
    <property type="nucleotide sequence ID" value="NZ_VORX01000001.1"/>
</dbReference>
<feature type="chain" id="PRO_5022846745" evidence="2">
    <location>
        <begin position="21"/>
        <end position="424"/>
    </location>
</feature>
<feature type="region of interest" description="Disordered" evidence="1">
    <location>
        <begin position="214"/>
        <end position="424"/>
    </location>
</feature>
<keyword evidence="4" id="KW-1185">Reference proteome</keyword>